<dbReference type="Proteomes" id="UP000596742">
    <property type="component" value="Unassembled WGS sequence"/>
</dbReference>
<keyword evidence="2" id="KW-1185">Reference proteome</keyword>
<evidence type="ECO:0008006" key="3">
    <source>
        <dbReference type="Google" id="ProtNLM"/>
    </source>
</evidence>
<dbReference type="InterPro" id="IPR011042">
    <property type="entry name" value="6-blade_b-propeller_TolB-like"/>
</dbReference>
<dbReference type="AlphaFoldDB" id="A0A8B6GVM6"/>
<reference evidence="1" key="1">
    <citation type="submission" date="2018-11" db="EMBL/GenBank/DDBJ databases">
        <authorList>
            <person name="Alioto T."/>
            <person name="Alioto T."/>
        </authorList>
    </citation>
    <scope>NUCLEOTIDE SEQUENCE</scope>
</reference>
<accession>A0A8B6GVM6</accession>
<comment type="caution">
    <text evidence="1">The sequence shown here is derived from an EMBL/GenBank/DDBJ whole genome shotgun (WGS) entry which is preliminary data.</text>
</comment>
<protein>
    <recommendedName>
        <fullName evidence="3">B box-type domain-containing protein</fullName>
    </recommendedName>
</protein>
<dbReference type="OrthoDB" id="6095109at2759"/>
<dbReference type="SUPFAM" id="SSF63829">
    <property type="entry name" value="Calcium-dependent phosphotriesterase"/>
    <property type="match status" value="1"/>
</dbReference>
<organism evidence="1 2">
    <name type="scientific">Mytilus galloprovincialis</name>
    <name type="common">Mediterranean mussel</name>
    <dbReference type="NCBI Taxonomy" id="29158"/>
    <lineage>
        <taxon>Eukaryota</taxon>
        <taxon>Metazoa</taxon>
        <taxon>Spiralia</taxon>
        <taxon>Lophotrochozoa</taxon>
        <taxon>Mollusca</taxon>
        <taxon>Bivalvia</taxon>
        <taxon>Autobranchia</taxon>
        <taxon>Pteriomorphia</taxon>
        <taxon>Mytilida</taxon>
        <taxon>Mytiloidea</taxon>
        <taxon>Mytilidae</taxon>
        <taxon>Mytilinae</taxon>
        <taxon>Mytilus</taxon>
    </lineage>
</organism>
<sequence>MFSLFRCNHCGKLSLYQCCDCNTDLCKDCFRQNHLSFYPHHFVKGINDSFLLKDSFNVNVKPVNIAVTSDIKCLPNGDVIVADVLGKRVMTFSVIGKQKHVIQLKYRPKIMNAVDNNTIAVSLYTNNVAIINIEKKYIEYINSTSIKSEIVSLTCIKKEIYVGDGFSIVVMDILGHFQRRIELKVRPYDMCFDVQSQLFYCIDEFSRKLISFDCDATITFTFPEPDTNTNCIKRFTLDNDGNMLVLSKHVNDELACVIKVYSKGKASDVVISNVKLPQNLTNFSICFHHSSKSVLIGVDATVYVYTI</sequence>
<proteinExistence type="predicted"/>
<dbReference type="EMBL" id="UYJE01009058">
    <property type="protein sequence ID" value="VDI69674.1"/>
    <property type="molecule type" value="Genomic_DNA"/>
</dbReference>
<evidence type="ECO:0000313" key="1">
    <source>
        <dbReference type="EMBL" id="VDI69674.1"/>
    </source>
</evidence>
<dbReference type="Gene3D" id="2.120.10.30">
    <property type="entry name" value="TolB, C-terminal domain"/>
    <property type="match status" value="1"/>
</dbReference>
<name>A0A8B6GVM6_MYTGA</name>
<evidence type="ECO:0000313" key="2">
    <source>
        <dbReference type="Proteomes" id="UP000596742"/>
    </source>
</evidence>
<gene>
    <name evidence="1" type="ORF">MGAL_10B026213</name>
</gene>